<dbReference type="Proteomes" id="UP000829685">
    <property type="component" value="Unassembled WGS sequence"/>
</dbReference>
<feature type="region of interest" description="Disordered" evidence="1">
    <location>
        <begin position="1"/>
        <end position="79"/>
    </location>
</feature>
<dbReference type="OrthoDB" id="5121433at2759"/>
<dbReference type="EMBL" id="JAFIMR010000020">
    <property type="protein sequence ID" value="KAI1866380.1"/>
    <property type="molecule type" value="Genomic_DNA"/>
</dbReference>
<feature type="compositionally biased region" description="Basic and acidic residues" evidence="1">
    <location>
        <begin position="31"/>
        <end position="61"/>
    </location>
</feature>
<dbReference type="AlphaFoldDB" id="A0A9P9WJ40"/>
<gene>
    <name evidence="2" type="ORF">JX265_007681</name>
</gene>
<evidence type="ECO:0000313" key="2">
    <source>
        <dbReference type="EMBL" id="KAI1866380.1"/>
    </source>
</evidence>
<sequence length="101" mass="11374">MASHSAPRAPGLHTPTQSFSDSMHELTIPRSHLDPNDKKKQKDEMEAAKSRLIDPKFDIRTYPDPLLPRETAPEKFMPQGLTEETEKHLLDVIAKTKAAQS</sequence>
<protein>
    <submittedName>
        <fullName evidence="2">Uncharacterized protein</fullName>
    </submittedName>
</protein>
<proteinExistence type="predicted"/>
<evidence type="ECO:0000313" key="3">
    <source>
        <dbReference type="Proteomes" id="UP000829685"/>
    </source>
</evidence>
<evidence type="ECO:0000256" key="1">
    <source>
        <dbReference type="SAM" id="MobiDB-lite"/>
    </source>
</evidence>
<comment type="caution">
    <text evidence="2">The sequence shown here is derived from an EMBL/GenBank/DDBJ whole genome shotgun (WGS) entry which is preliminary data.</text>
</comment>
<reference evidence="2" key="1">
    <citation type="submission" date="2021-03" db="EMBL/GenBank/DDBJ databases">
        <title>Revisited historic fungal species revealed as producer of novel bioactive compounds through whole genome sequencing and comparative genomics.</title>
        <authorList>
            <person name="Vignolle G.A."/>
            <person name="Hochenegger N."/>
            <person name="Mach R.L."/>
            <person name="Mach-Aigner A.R."/>
            <person name="Javad Rahimi M."/>
            <person name="Salim K.A."/>
            <person name="Chan C.M."/>
            <person name="Lim L.B.L."/>
            <person name="Cai F."/>
            <person name="Druzhinina I.S."/>
            <person name="U'Ren J.M."/>
            <person name="Derntl C."/>
        </authorList>
    </citation>
    <scope>NUCLEOTIDE SEQUENCE</scope>
    <source>
        <strain evidence="2">TUCIM 5799</strain>
    </source>
</reference>
<organism evidence="2 3">
    <name type="scientific">Neoarthrinium moseri</name>
    <dbReference type="NCBI Taxonomy" id="1658444"/>
    <lineage>
        <taxon>Eukaryota</taxon>
        <taxon>Fungi</taxon>
        <taxon>Dikarya</taxon>
        <taxon>Ascomycota</taxon>
        <taxon>Pezizomycotina</taxon>
        <taxon>Sordariomycetes</taxon>
        <taxon>Xylariomycetidae</taxon>
        <taxon>Amphisphaeriales</taxon>
        <taxon>Apiosporaceae</taxon>
        <taxon>Neoarthrinium</taxon>
    </lineage>
</organism>
<keyword evidence="3" id="KW-1185">Reference proteome</keyword>
<accession>A0A9P9WJ40</accession>
<name>A0A9P9WJ40_9PEZI</name>